<feature type="region of interest" description="Disordered" evidence="1">
    <location>
        <begin position="1"/>
        <end position="22"/>
    </location>
</feature>
<sequence length="531" mass="58378">MKKTVQKPRGNRKGLKRCRDEDTAGDSVLDAAEQMAQDSPGDSSFLFNSIREYTERFILSNAGDLAPKMLGNEPLISSLCKALVAMRTTDVQLDVSELQQKMVTCFQTALKEVLDDADLRKMLDALTPEAVDNLGNLLSTPVDIKNSDTECMEPPLERRPAVLQQHSVMGCDGSSSSVSLSAASDFFMPRPFTGSLPLPPSPLPSVFRESAVCPVRVITFRHLPSRYCDQEGLKSQLAEICSRIPNAFYLNVHCIADECKAIVSLNSNEAAAAVMFLVNTSGMCGAASASNGANTDSSTVVASAASEEEQLELWLPLKGRVIGLEHEWQSWSDKYFEHPPYRVYDEWVSALRNGAALDQELQRLSVSVRANGGADNAPNSGEGAQEASEAKTCQEHLTRKLELLQRRLECNRVVERVETKMKALFGDNFASYLSAAGSEPKYSSSSARSSNARRLLFVRNLPRKLDDIELMWLLQCIGVQPVHIWRDPSTTTSICVELPSIGNVFVVLRLLDATDMSFAGAKFSRDRQLPS</sequence>
<dbReference type="AlphaFoldDB" id="G0V0F1"/>
<feature type="compositionally biased region" description="Basic residues" evidence="1">
    <location>
        <begin position="1"/>
        <end position="16"/>
    </location>
</feature>
<protein>
    <submittedName>
        <fullName evidence="2">Uncharacterized protein</fullName>
    </submittedName>
</protein>
<reference evidence="2" key="1">
    <citation type="journal article" date="2012" name="Proc. Natl. Acad. Sci. U.S.A.">
        <title>Antigenic diversity is generated by distinct evolutionary mechanisms in African trypanosome species.</title>
        <authorList>
            <person name="Jackson A.P."/>
            <person name="Berry A."/>
            <person name="Aslett M."/>
            <person name="Allison H.C."/>
            <person name="Burton P."/>
            <person name="Vavrova-Anderson J."/>
            <person name="Brown R."/>
            <person name="Browne H."/>
            <person name="Corton N."/>
            <person name="Hauser H."/>
            <person name="Gamble J."/>
            <person name="Gilderthorp R."/>
            <person name="Marcello L."/>
            <person name="McQuillan J."/>
            <person name="Otto T.D."/>
            <person name="Quail M.A."/>
            <person name="Sanders M.J."/>
            <person name="van Tonder A."/>
            <person name="Ginger M.L."/>
            <person name="Field M.C."/>
            <person name="Barry J.D."/>
            <person name="Hertz-Fowler C."/>
            <person name="Berriman M."/>
        </authorList>
    </citation>
    <scope>NUCLEOTIDE SEQUENCE</scope>
    <source>
        <strain evidence="2">IL3000</strain>
    </source>
</reference>
<dbReference type="VEuPathDB" id="TriTrypDB:TcIL3000.11.5360"/>
<dbReference type="EMBL" id="HE575324">
    <property type="protein sequence ID" value="CCC95122.1"/>
    <property type="molecule type" value="Genomic_DNA"/>
</dbReference>
<accession>G0V0F1</accession>
<feature type="region of interest" description="Disordered" evidence="1">
    <location>
        <begin position="370"/>
        <end position="391"/>
    </location>
</feature>
<name>G0V0F1_TRYCI</name>
<evidence type="ECO:0000256" key="1">
    <source>
        <dbReference type="SAM" id="MobiDB-lite"/>
    </source>
</evidence>
<gene>
    <name evidence="2" type="ORF">TCIL3000_11_5360</name>
</gene>
<evidence type="ECO:0000313" key="2">
    <source>
        <dbReference type="EMBL" id="CCC95122.1"/>
    </source>
</evidence>
<proteinExistence type="predicted"/>
<organism evidence="2">
    <name type="scientific">Trypanosoma congolense (strain IL3000)</name>
    <dbReference type="NCBI Taxonomy" id="1068625"/>
    <lineage>
        <taxon>Eukaryota</taxon>
        <taxon>Discoba</taxon>
        <taxon>Euglenozoa</taxon>
        <taxon>Kinetoplastea</taxon>
        <taxon>Metakinetoplastina</taxon>
        <taxon>Trypanosomatida</taxon>
        <taxon>Trypanosomatidae</taxon>
        <taxon>Trypanosoma</taxon>
        <taxon>Nannomonas</taxon>
    </lineage>
</organism>